<gene>
    <name evidence="1" type="ORF">FTUN_2647</name>
</gene>
<evidence type="ECO:0000313" key="2">
    <source>
        <dbReference type="Proteomes" id="UP000503447"/>
    </source>
</evidence>
<organism evidence="1 2">
    <name type="scientific">Frigoriglobus tundricola</name>
    <dbReference type="NCBI Taxonomy" id="2774151"/>
    <lineage>
        <taxon>Bacteria</taxon>
        <taxon>Pseudomonadati</taxon>
        <taxon>Planctomycetota</taxon>
        <taxon>Planctomycetia</taxon>
        <taxon>Gemmatales</taxon>
        <taxon>Gemmataceae</taxon>
        <taxon>Frigoriglobus</taxon>
    </lineage>
</organism>
<proteinExistence type="predicted"/>
<accession>A0A6M5YMF7</accession>
<sequence length="55" mass="5950">MRTSQPARTSGGSGTAIHAIFERVRHKPCRLSVENQEIELRASWEGAAPANGSET</sequence>
<dbReference type="Proteomes" id="UP000503447">
    <property type="component" value="Chromosome"/>
</dbReference>
<dbReference type="KEGG" id="ftj:FTUN_2647"/>
<protein>
    <submittedName>
        <fullName evidence="1">Uncharacterized protein</fullName>
    </submittedName>
</protein>
<name>A0A6M5YMF7_9BACT</name>
<keyword evidence="2" id="KW-1185">Reference proteome</keyword>
<evidence type="ECO:0000313" key="1">
    <source>
        <dbReference type="EMBL" id="QJW95108.1"/>
    </source>
</evidence>
<dbReference type="AlphaFoldDB" id="A0A6M5YMF7"/>
<reference evidence="2" key="1">
    <citation type="submission" date="2020-05" db="EMBL/GenBank/DDBJ databases">
        <title>Frigoriglobus tundricola gen. nov., sp. nov., a psychrotolerant cellulolytic planctomycete of the family Gemmataceae with two divergent copies of 16S rRNA gene.</title>
        <authorList>
            <person name="Kulichevskaya I.S."/>
            <person name="Ivanova A.A."/>
            <person name="Naumoff D.G."/>
            <person name="Beletsky A.V."/>
            <person name="Rijpstra W.I.C."/>
            <person name="Sinninghe Damste J.S."/>
            <person name="Mardanov A.V."/>
            <person name="Ravin N.V."/>
            <person name="Dedysh S.N."/>
        </authorList>
    </citation>
    <scope>NUCLEOTIDE SEQUENCE [LARGE SCALE GENOMIC DNA]</scope>
    <source>
        <strain evidence="2">PL17</strain>
    </source>
</reference>
<dbReference type="EMBL" id="CP053452">
    <property type="protein sequence ID" value="QJW95108.1"/>
    <property type="molecule type" value="Genomic_DNA"/>
</dbReference>